<gene>
    <name evidence="2" type="ORF">EAH_00008440</name>
</gene>
<sequence>MCRRSKHLRTETVSFTFKGIDVTVTVTELLTLEAGVQLEQALLSIVEEIQSRAPGKPDTVGGAADSVSLARASILQPLTVAMGQLRIAGDAPSGASGPSTLEQGTDLSGSGGPQVAQLGVGSNGGN</sequence>
<accession>U6GGS3</accession>
<feature type="region of interest" description="Disordered" evidence="1">
    <location>
        <begin position="88"/>
        <end position="126"/>
    </location>
</feature>
<dbReference type="RefSeq" id="XP_013251055.1">
    <property type="nucleotide sequence ID" value="XM_013395601.1"/>
</dbReference>
<reference evidence="2" key="2">
    <citation type="submission" date="2013-10" db="EMBL/GenBank/DDBJ databases">
        <authorList>
            <person name="Aslett M."/>
        </authorList>
    </citation>
    <scope>NUCLEOTIDE SEQUENCE</scope>
    <source>
        <strain evidence="2">Houghton</strain>
    </source>
</reference>
<organism evidence="2 3">
    <name type="scientific">Eimeria acervulina</name>
    <name type="common">Coccidian parasite</name>
    <dbReference type="NCBI Taxonomy" id="5801"/>
    <lineage>
        <taxon>Eukaryota</taxon>
        <taxon>Sar</taxon>
        <taxon>Alveolata</taxon>
        <taxon>Apicomplexa</taxon>
        <taxon>Conoidasida</taxon>
        <taxon>Coccidia</taxon>
        <taxon>Eucoccidiorida</taxon>
        <taxon>Eimeriorina</taxon>
        <taxon>Eimeriidae</taxon>
        <taxon>Eimeria</taxon>
    </lineage>
</organism>
<dbReference type="EMBL" id="HG670909">
    <property type="protein sequence ID" value="CDI78752.1"/>
    <property type="molecule type" value="Genomic_DNA"/>
</dbReference>
<evidence type="ECO:0000256" key="1">
    <source>
        <dbReference type="SAM" id="MobiDB-lite"/>
    </source>
</evidence>
<reference evidence="2" key="1">
    <citation type="submission" date="2013-10" db="EMBL/GenBank/DDBJ databases">
        <title>Genomic analysis of the causative agents of coccidiosis in chickens.</title>
        <authorList>
            <person name="Reid A.J."/>
            <person name="Blake D."/>
            <person name="Billington K."/>
            <person name="Browne H."/>
            <person name="Dunn M."/>
            <person name="Hung S."/>
            <person name="Kawahara F."/>
            <person name="Miranda-Saavedra D."/>
            <person name="Mourier T."/>
            <person name="Nagra H."/>
            <person name="Otto T.D."/>
            <person name="Rawlings N."/>
            <person name="Sanchez A."/>
            <person name="Sanders M."/>
            <person name="Subramaniam C."/>
            <person name="Tay Y."/>
            <person name="Dear P."/>
            <person name="Doerig C."/>
            <person name="Gruber A."/>
            <person name="Parkinson J."/>
            <person name="Shirley M."/>
            <person name="Wan K.L."/>
            <person name="Berriman M."/>
            <person name="Tomley F."/>
            <person name="Pain A."/>
        </authorList>
    </citation>
    <scope>NUCLEOTIDE SEQUENCE</scope>
    <source>
        <strain evidence="2">Houghton</strain>
    </source>
</reference>
<dbReference type="AlphaFoldDB" id="U6GGS3"/>
<evidence type="ECO:0000313" key="3">
    <source>
        <dbReference type="Proteomes" id="UP000018050"/>
    </source>
</evidence>
<dbReference type="Proteomes" id="UP000018050">
    <property type="component" value="Unassembled WGS sequence"/>
</dbReference>
<name>U6GGS3_EIMAC</name>
<dbReference type="VEuPathDB" id="ToxoDB:EAH_00008440"/>
<dbReference type="GeneID" id="25268914"/>
<protein>
    <submittedName>
        <fullName evidence="2">Uncharacterized protein</fullName>
    </submittedName>
</protein>
<feature type="compositionally biased region" description="Polar residues" evidence="1">
    <location>
        <begin position="96"/>
        <end position="108"/>
    </location>
</feature>
<proteinExistence type="predicted"/>
<keyword evidence="3" id="KW-1185">Reference proteome</keyword>
<evidence type="ECO:0000313" key="2">
    <source>
        <dbReference type="EMBL" id="CDI78752.1"/>
    </source>
</evidence>